<dbReference type="RefSeq" id="WP_135120813.1">
    <property type="nucleotide sequence ID" value="NZ_SPQZ01000004.1"/>
</dbReference>
<proteinExistence type="predicted"/>
<dbReference type="Gene3D" id="1.20.120.520">
    <property type="entry name" value="nmb1532 protein domain like"/>
    <property type="match status" value="1"/>
</dbReference>
<name>A0A4Y9QWG8_9MICO</name>
<gene>
    <name evidence="2" type="ORF">E4M00_12355</name>
</gene>
<evidence type="ECO:0000259" key="1">
    <source>
        <dbReference type="Pfam" id="PF01814"/>
    </source>
</evidence>
<reference evidence="2 3" key="1">
    <citation type="journal article" date="2018" name="J. Microbiol.">
        <title>Leifsonia flava sp. nov., a novel actinobacterium isolated from the rhizosphere of Aquilegia viridiflora.</title>
        <authorList>
            <person name="Cai Y."/>
            <person name="Tao W.Z."/>
            <person name="Ma Y.J."/>
            <person name="Cheng J."/>
            <person name="Zhang M.Y."/>
            <person name="Zhang Y.X."/>
        </authorList>
    </citation>
    <scope>NUCLEOTIDE SEQUENCE [LARGE SCALE GENOMIC DNA]</scope>
    <source>
        <strain evidence="2 3">SYP-B2174</strain>
    </source>
</reference>
<comment type="caution">
    <text evidence="2">The sequence shown here is derived from an EMBL/GenBank/DDBJ whole genome shotgun (WGS) entry which is preliminary data.</text>
</comment>
<dbReference type="Proteomes" id="UP000298127">
    <property type="component" value="Unassembled WGS sequence"/>
</dbReference>
<dbReference type="InterPro" id="IPR012312">
    <property type="entry name" value="Hemerythrin-like"/>
</dbReference>
<feature type="domain" description="Hemerythrin-like" evidence="1">
    <location>
        <begin position="11"/>
        <end position="135"/>
    </location>
</feature>
<keyword evidence="3" id="KW-1185">Reference proteome</keyword>
<evidence type="ECO:0000313" key="2">
    <source>
        <dbReference type="EMBL" id="TFV96854.1"/>
    </source>
</evidence>
<evidence type="ECO:0000313" key="3">
    <source>
        <dbReference type="Proteomes" id="UP000298127"/>
    </source>
</evidence>
<dbReference type="CDD" id="cd12108">
    <property type="entry name" value="Hr-like"/>
    <property type="match status" value="1"/>
</dbReference>
<organism evidence="2 3">
    <name type="scientific">Orlajensenia leifsoniae</name>
    <dbReference type="NCBI Taxonomy" id="2561933"/>
    <lineage>
        <taxon>Bacteria</taxon>
        <taxon>Bacillati</taxon>
        <taxon>Actinomycetota</taxon>
        <taxon>Actinomycetes</taxon>
        <taxon>Micrococcales</taxon>
        <taxon>Microbacteriaceae</taxon>
        <taxon>Orlajensenia</taxon>
    </lineage>
</organism>
<dbReference type="EMBL" id="SPQZ01000004">
    <property type="protein sequence ID" value="TFV96854.1"/>
    <property type="molecule type" value="Genomic_DNA"/>
</dbReference>
<dbReference type="AlphaFoldDB" id="A0A4Y9QWG8"/>
<dbReference type="Pfam" id="PF01814">
    <property type="entry name" value="Hemerythrin"/>
    <property type="match status" value="1"/>
</dbReference>
<accession>A0A4Y9QWG8</accession>
<sequence>MSTERVIAWGDEMRAVHQRLRQALAAARETVQSGGDSASVARDIRLFCWGFCVALDGHHVSEDTALFPEIARQHPELQPVIAKLMQDHSMIAHLIRGVEQALQSGDEPSVLLGHLDGIGAIMTSHFGYEERQLLGVLDTIEVSSTDATPRAYFGPLAE</sequence>
<protein>
    <submittedName>
        <fullName evidence="2">Hemerythrin domain-containing protein</fullName>
    </submittedName>
</protein>